<dbReference type="AlphaFoldDB" id="A0A9W9AS66"/>
<evidence type="ECO:0000313" key="14">
    <source>
        <dbReference type="Proteomes" id="UP001150238"/>
    </source>
</evidence>
<comment type="caution">
    <text evidence="13">The sequence shown here is derived from an EMBL/GenBank/DDBJ whole genome shotgun (WGS) entry which is preliminary data.</text>
</comment>
<evidence type="ECO:0000256" key="7">
    <source>
        <dbReference type="ARBA" id="ARBA00023277"/>
    </source>
</evidence>
<evidence type="ECO:0000256" key="11">
    <source>
        <dbReference type="SAM" id="SignalP"/>
    </source>
</evidence>
<reference evidence="13" key="1">
    <citation type="submission" date="2022-08" db="EMBL/GenBank/DDBJ databases">
        <authorList>
            <consortium name="DOE Joint Genome Institute"/>
            <person name="Min B."/>
            <person name="Riley R."/>
            <person name="Sierra-Patev S."/>
            <person name="Naranjo-Ortiz M."/>
            <person name="Looney B."/>
            <person name="Konkel Z."/>
            <person name="Slot J.C."/>
            <person name="Sakamoto Y."/>
            <person name="Steenwyk J.L."/>
            <person name="Rokas A."/>
            <person name="Carro J."/>
            <person name="Camarero S."/>
            <person name="Ferreira P."/>
            <person name="Molpeceres G."/>
            <person name="Ruiz-Duenas F.J."/>
            <person name="Serrano A."/>
            <person name="Henrissat B."/>
            <person name="Drula E."/>
            <person name="Hughes K.W."/>
            <person name="Mata J.L."/>
            <person name="Ishikawa N.K."/>
            <person name="Vargas-Isla R."/>
            <person name="Ushijima S."/>
            <person name="Smith C.A."/>
            <person name="Ahrendt S."/>
            <person name="Andreopoulos W."/>
            <person name="He G."/>
            <person name="Labutti K."/>
            <person name="Lipzen A."/>
            <person name="Ng V."/>
            <person name="Sandor L."/>
            <person name="Barry K."/>
            <person name="Martinez A.T."/>
            <person name="Xiao Y."/>
            <person name="Gibbons J.G."/>
            <person name="Terashima K."/>
            <person name="Hibbett D.S."/>
            <person name="Grigoriev I.V."/>
        </authorList>
    </citation>
    <scope>NUCLEOTIDE SEQUENCE</scope>
    <source>
        <strain evidence="13">Sp2 HRB7682 ss15</strain>
    </source>
</reference>
<evidence type="ECO:0000256" key="9">
    <source>
        <dbReference type="SAM" id="MobiDB-lite"/>
    </source>
</evidence>
<keyword evidence="6 10" id="KW-0472">Membrane</keyword>
<dbReference type="GO" id="GO:0030246">
    <property type="term" value="F:carbohydrate binding"/>
    <property type="evidence" value="ECO:0007669"/>
    <property type="project" value="InterPro"/>
</dbReference>
<proteinExistence type="inferred from homology"/>
<dbReference type="InterPro" id="IPR039163">
    <property type="entry name" value="EMC7"/>
</dbReference>
<feature type="transmembrane region" description="Helical" evidence="10">
    <location>
        <begin position="167"/>
        <end position="185"/>
    </location>
</feature>
<evidence type="ECO:0000256" key="3">
    <source>
        <dbReference type="ARBA" id="ARBA00022692"/>
    </source>
</evidence>
<feature type="chain" id="PRO_5040797278" description="ER membrane protein complex subunit 7 beta-sandwich domain-containing protein" evidence="11">
    <location>
        <begin position="21"/>
        <end position="252"/>
    </location>
</feature>
<evidence type="ECO:0000256" key="4">
    <source>
        <dbReference type="ARBA" id="ARBA00022729"/>
    </source>
</evidence>
<name>A0A9W9AS66_9AGAR</name>
<dbReference type="Pfam" id="PF09430">
    <property type="entry name" value="EMC7_beta-sandw"/>
    <property type="match status" value="1"/>
</dbReference>
<feature type="domain" description="ER membrane protein complex subunit 7 beta-sandwich" evidence="12">
    <location>
        <begin position="58"/>
        <end position="170"/>
    </location>
</feature>
<evidence type="ECO:0000256" key="8">
    <source>
        <dbReference type="ARBA" id="ARBA00023326"/>
    </source>
</evidence>
<evidence type="ECO:0000256" key="10">
    <source>
        <dbReference type="SAM" id="Phobius"/>
    </source>
</evidence>
<protein>
    <recommendedName>
        <fullName evidence="12">ER membrane protein complex subunit 7 beta-sandwich domain-containing protein</fullName>
    </recommendedName>
</protein>
<feature type="region of interest" description="Disordered" evidence="9">
    <location>
        <begin position="226"/>
        <end position="252"/>
    </location>
</feature>
<evidence type="ECO:0000256" key="5">
    <source>
        <dbReference type="ARBA" id="ARBA00022989"/>
    </source>
</evidence>
<keyword evidence="7" id="KW-0119">Carbohydrate metabolism</keyword>
<evidence type="ECO:0000256" key="2">
    <source>
        <dbReference type="ARBA" id="ARBA00008880"/>
    </source>
</evidence>
<dbReference type="InterPro" id="IPR019008">
    <property type="entry name" value="Beta_sandwich_EMC7"/>
</dbReference>
<keyword evidence="5 10" id="KW-1133">Transmembrane helix</keyword>
<evidence type="ECO:0000256" key="6">
    <source>
        <dbReference type="ARBA" id="ARBA00023136"/>
    </source>
</evidence>
<organism evidence="13 14">
    <name type="scientific">Lentinula lateritia</name>
    <dbReference type="NCBI Taxonomy" id="40482"/>
    <lineage>
        <taxon>Eukaryota</taxon>
        <taxon>Fungi</taxon>
        <taxon>Dikarya</taxon>
        <taxon>Basidiomycota</taxon>
        <taxon>Agaricomycotina</taxon>
        <taxon>Agaricomycetes</taxon>
        <taxon>Agaricomycetidae</taxon>
        <taxon>Agaricales</taxon>
        <taxon>Marasmiineae</taxon>
        <taxon>Omphalotaceae</taxon>
        <taxon>Lentinula</taxon>
    </lineage>
</organism>
<keyword evidence="8" id="KW-0624">Polysaccharide degradation</keyword>
<dbReference type="Proteomes" id="UP001150238">
    <property type="component" value="Unassembled WGS sequence"/>
</dbReference>
<dbReference type="EMBL" id="JANVFS010000007">
    <property type="protein sequence ID" value="KAJ4489447.1"/>
    <property type="molecule type" value="Genomic_DNA"/>
</dbReference>
<dbReference type="GO" id="GO:0072546">
    <property type="term" value="C:EMC complex"/>
    <property type="evidence" value="ECO:0007669"/>
    <property type="project" value="TreeGrafter"/>
</dbReference>
<keyword evidence="4 11" id="KW-0732">Signal</keyword>
<reference evidence="13" key="2">
    <citation type="journal article" date="2023" name="Proc. Natl. Acad. Sci. U.S.A.">
        <title>A global phylogenomic analysis of the shiitake genus Lentinula.</title>
        <authorList>
            <person name="Sierra-Patev S."/>
            <person name="Min B."/>
            <person name="Naranjo-Ortiz M."/>
            <person name="Looney B."/>
            <person name="Konkel Z."/>
            <person name="Slot J.C."/>
            <person name="Sakamoto Y."/>
            <person name="Steenwyk J.L."/>
            <person name="Rokas A."/>
            <person name="Carro J."/>
            <person name="Camarero S."/>
            <person name="Ferreira P."/>
            <person name="Molpeceres G."/>
            <person name="Ruiz-Duenas F.J."/>
            <person name="Serrano A."/>
            <person name="Henrissat B."/>
            <person name="Drula E."/>
            <person name="Hughes K.W."/>
            <person name="Mata J.L."/>
            <person name="Ishikawa N.K."/>
            <person name="Vargas-Isla R."/>
            <person name="Ushijima S."/>
            <person name="Smith C.A."/>
            <person name="Donoghue J."/>
            <person name="Ahrendt S."/>
            <person name="Andreopoulos W."/>
            <person name="He G."/>
            <person name="LaButti K."/>
            <person name="Lipzen A."/>
            <person name="Ng V."/>
            <person name="Riley R."/>
            <person name="Sandor L."/>
            <person name="Barry K."/>
            <person name="Martinez A.T."/>
            <person name="Xiao Y."/>
            <person name="Gibbons J.G."/>
            <person name="Terashima K."/>
            <person name="Grigoriev I.V."/>
            <person name="Hibbett D."/>
        </authorList>
    </citation>
    <scope>NUCLEOTIDE SEQUENCE</scope>
    <source>
        <strain evidence="13">Sp2 HRB7682 ss15</strain>
    </source>
</reference>
<dbReference type="PANTHER" id="PTHR13605">
    <property type="entry name" value="ER MEMBRANE PROTEIN COMPLEX SUBUNIT 7"/>
    <property type="match status" value="1"/>
</dbReference>
<evidence type="ECO:0000256" key="1">
    <source>
        <dbReference type="ARBA" id="ARBA00004167"/>
    </source>
</evidence>
<sequence length="252" mass="27774">MTLPIIFILFLGFLYIGSSAVDIKGHVSWNDVCRGKFLPSSAVASLTIQYPGYNQLGHSRVVLDNDKHSGGILKDGSFVIPNVPSGTYLLSVISHDYQFEQMRVDVKDSISFEEPVVEVRPYVLGTPMSPASTILLPYPIKLSARQRFNYFVPRESFNIMGMLKSPMILMMVFAGALVLGMPYLMKNMDPESLAEFKREQAKMSHAQSALQSGDFKSGLSALMTAASGQDQASSQPPRVQAATKSKGKSRRR</sequence>
<evidence type="ECO:0000259" key="12">
    <source>
        <dbReference type="Pfam" id="PF09430"/>
    </source>
</evidence>
<accession>A0A9W9AS66</accession>
<dbReference type="GO" id="GO:0000272">
    <property type="term" value="P:polysaccharide catabolic process"/>
    <property type="evidence" value="ECO:0007669"/>
    <property type="project" value="UniProtKB-KW"/>
</dbReference>
<evidence type="ECO:0000313" key="13">
    <source>
        <dbReference type="EMBL" id="KAJ4489447.1"/>
    </source>
</evidence>
<comment type="subcellular location">
    <subcellularLocation>
        <location evidence="1">Membrane</location>
        <topology evidence="1">Single-pass membrane protein</topology>
    </subcellularLocation>
</comment>
<comment type="similarity">
    <text evidence="2">Belongs to the EMC7 family.</text>
</comment>
<feature type="compositionally biased region" description="Polar residues" evidence="9">
    <location>
        <begin position="226"/>
        <end position="237"/>
    </location>
</feature>
<keyword evidence="3 10" id="KW-0812">Transmembrane</keyword>
<dbReference type="PANTHER" id="PTHR13605:SF4">
    <property type="entry name" value="ER MEMBRANE PROTEIN COMPLEX SUBUNIT 7"/>
    <property type="match status" value="1"/>
</dbReference>
<dbReference type="SUPFAM" id="SSF49452">
    <property type="entry name" value="Starch-binding domain-like"/>
    <property type="match status" value="1"/>
</dbReference>
<gene>
    <name evidence="13" type="ORF">C8J55DRAFT_557367</name>
</gene>
<dbReference type="InterPro" id="IPR013784">
    <property type="entry name" value="Carb-bd-like_fold"/>
</dbReference>
<feature type="signal peptide" evidence="11">
    <location>
        <begin position="1"/>
        <end position="20"/>
    </location>
</feature>